<dbReference type="AlphaFoldDB" id="A0A8H6ZJ21"/>
<evidence type="ECO:0008006" key="3">
    <source>
        <dbReference type="Google" id="ProtNLM"/>
    </source>
</evidence>
<protein>
    <recommendedName>
        <fullName evidence="3">Polyketide cyclase</fullName>
    </recommendedName>
</protein>
<dbReference type="Proteomes" id="UP000623467">
    <property type="component" value="Unassembled WGS sequence"/>
</dbReference>
<proteinExistence type="predicted"/>
<organism evidence="1 2">
    <name type="scientific">Mycena sanguinolenta</name>
    <dbReference type="NCBI Taxonomy" id="230812"/>
    <lineage>
        <taxon>Eukaryota</taxon>
        <taxon>Fungi</taxon>
        <taxon>Dikarya</taxon>
        <taxon>Basidiomycota</taxon>
        <taxon>Agaricomycotina</taxon>
        <taxon>Agaricomycetes</taxon>
        <taxon>Agaricomycetidae</taxon>
        <taxon>Agaricales</taxon>
        <taxon>Marasmiineae</taxon>
        <taxon>Mycenaceae</taxon>
        <taxon>Mycena</taxon>
    </lineage>
</organism>
<evidence type="ECO:0000313" key="1">
    <source>
        <dbReference type="EMBL" id="KAF7377256.1"/>
    </source>
</evidence>
<accession>A0A8H6ZJ21</accession>
<evidence type="ECO:0000313" key="2">
    <source>
        <dbReference type="Proteomes" id="UP000623467"/>
    </source>
</evidence>
<comment type="caution">
    <text evidence="1">The sequence shown here is derived from an EMBL/GenBank/DDBJ whole genome shotgun (WGS) entry which is preliminary data.</text>
</comment>
<dbReference type="InterPro" id="IPR023393">
    <property type="entry name" value="START-like_dom_sf"/>
</dbReference>
<dbReference type="OrthoDB" id="2846620at2759"/>
<dbReference type="Gene3D" id="3.30.530.20">
    <property type="match status" value="1"/>
</dbReference>
<keyword evidence="2" id="KW-1185">Reference proteome</keyword>
<dbReference type="EMBL" id="JACAZH010000001">
    <property type="protein sequence ID" value="KAF7377256.1"/>
    <property type="molecule type" value="Genomic_DNA"/>
</dbReference>
<reference evidence="1" key="1">
    <citation type="submission" date="2020-05" db="EMBL/GenBank/DDBJ databases">
        <title>Mycena genomes resolve the evolution of fungal bioluminescence.</title>
        <authorList>
            <person name="Tsai I.J."/>
        </authorList>
    </citation>
    <scope>NUCLEOTIDE SEQUENCE</scope>
    <source>
        <strain evidence="1">160909Yilan</strain>
    </source>
</reference>
<sequence>MSHTHSPCITASVLVEASPDVCFDFVRSGMKQTHWALGSMEREEVEPGLFCGTSLFTYNKLYIRIVAQPELRLVDYYTGTSPASLRFGTSTRVIDSSCVGEVAGNALIVMTTWRHSSTSDADWELKSHFWPTEIALIKARIEYEQRSPEQAVAAPQTSAESAA</sequence>
<name>A0A8H6ZJ21_9AGAR</name>
<gene>
    <name evidence="1" type="ORF">MSAN_00145900</name>
</gene>